<reference evidence="1 2" key="1">
    <citation type="submission" date="2016-04" db="EMBL/GenBank/DDBJ databases">
        <authorList>
            <person name="Julius N."/>
            <person name="Cornell J."/>
            <person name="Berluti C."/>
            <person name="Schuhmacher Z."/>
            <person name="Giessler C."/>
            <person name="Himelright M."/>
            <person name="Boyd C."/>
            <person name="Nguyen J."/>
            <person name="Desmarais A."/>
            <person name="Gilliam B."/>
            <person name="Sutterfield B."/>
            <person name="Heatherly C."/>
            <person name="Del Gallo E."/>
            <person name="Nguyen B."/>
            <person name="Parada J."/>
            <person name="Tukruni M."/>
            <person name="Carson R."/>
            <person name="Temple L."/>
        </authorList>
    </citation>
    <scope>NUCLEOTIDE SEQUENCE [LARGE SCALE GENOMIC DNA]</scope>
</reference>
<evidence type="ECO:0000313" key="2">
    <source>
        <dbReference type="Proteomes" id="UP000221160"/>
    </source>
</evidence>
<evidence type="ECO:0000313" key="1">
    <source>
        <dbReference type="EMBL" id="ANI24878.1"/>
    </source>
</evidence>
<gene>
    <name evidence="1" type="ORF">SMUDGE_259</name>
</gene>
<dbReference type="EMBL" id="KX156152">
    <property type="protein sequence ID" value="ANI24878.1"/>
    <property type="molecule type" value="Genomic_DNA"/>
</dbReference>
<dbReference type="Proteomes" id="UP000221160">
    <property type="component" value="Segment"/>
</dbReference>
<sequence>MYIRSEVKIMSETQLMLAFHRISCEMVKDEMSGKGVKQKTQRALGYIISELVGRYDLNENELIDGIWQ</sequence>
<organism evidence="1 2">
    <name type="scientific">Bacillus phage Smudge</name>
    <dbReference type="NCBI Taxonomy" id="1852566"/>
    <lineage>
        <taxon>Viruses</taxon>
        <taxon>Duplodnaviria</taxon>
        <taxon>Heunggongvirae</taxon>
        <taxon>Uroviricota</taxon>
        <taxon>Caudoviricetes</taxon>
        <taxon>Herelleviridae</taxon>
        <taxon>Bastillevirinae</taxon>
        <taxon>Wphvirus</taxon>
        <taxon>Wphvirus megatron</taxon>
    </lineage>
</organism>
<accession>A0A173H301</accession>
<proteinExistence type="predicted"/>
<protein>
    <submittedName>
        <fullName evidence="1">Uncharacterized protein</fullName>
    </submittedName>
</protein>
<name>A0A173H301_9CAUD</name>